<proteinExistence type="predicted"/>
<dbReference type="PROSITE" id="PS50055">
    <property type="entry name" value="TYR_PHOSPHATASE_PTP"/>
    <property type="match status" value="1"/>
</dbReference>
<name>A0A0M3IH07_ASCLU</name>
<evidence type="ECO:0000259" key="1">
    <source>
        <dbReference type="PROSITE" id="PS50055"/>
    </source>
</evidence>
<feature type="domain" description="Tyrosine-protein phosphatase" evidence="1">
    <location>
        <begin position="117"/>
        <end position="190"/>
    </location>
</feature>
<sequence length="190" mass="21470">MLQSLVASQEEGHSEGVEEERCEVRHMRLAYSRHALLNGVVLQHGKQDVLGLAQNSPLSTNDETLSTLLDKLRSTDVLDEEFTLIPNKRMSAGVSTSQKPENMLSTLLDKLRSTDVLDEEFTLIPNKRMSAGVSTSQKPENMKRNRTRSIVPYEDTRVMLHPHKNNPTGYINASNVQVWCGLMPFYFEVI</sequence>
<dbReference type="InterPro" id="IPR029021">
    <property type="entry name" value="Prot-tyrosine_phosphatase-like"/>
</dbReference>
<dbReference type="WBParaSite" id="ALUE_0001764301-mRNA-1">
    <property type="protein sequence ID" value="ALUE_0001764301-mRNA-1"/>
    <property type="gene ID" value="ALUE_0001764301"/>
</dbReference>
<accession>A0A0M3IH07</accession>
<dbReference type="Gene3D" id="3.90.190.10">
    <property type="entry name" value="Protein tyrosine phosphatase superfamily"/>
    <property type="match status" value="1"/>
</dbReference>
<dbReference type="PANTHER" id="PTHR45706:SF1">
    <property type="entry name" value="PEZ, ISOFORM A"/>
    <property type="match status" value="1"/>
</dbReference>
<evidence type="ECO:0000313" key="2">
    <source>
        <dbReference type="Proteomes" id="UP000036681"/>
    </source>
</evidence>
<evidence type="ECO:0000313" key="3">
    <source>
        <dbReference type="WBParaSite" id="ALUE_0001764301-mRNA-1"/>
    </source>
</evidence>
<organism evidence="2 3">
    <name type="scientific">Ascaris lumbricoides</name>
    <name type="common">Giant roundworm</name>
    <dbReference type="NCBI Taxonomy" id="6252"/>
    <lineage>
        <taxon>Eukaryota</taxon>
        <taxon>Metazoa</taxon>
        <taxon>Ecdysozoa</taxon>
        <taxon>Nematoda</taxon>
        <taxon>Chromadorea</taxon>
        <taxon>Rhabditida</taxon>
        <taxon>Spirurina</taxon>
        <taxon>Ascaridomorpha</taxon>
        <taxon>Ascaridoidea</taxon>
        <taxon>Ascarididae</taxon>
        <taxon>Ascaris</taxon>
    </lineage>
</organism>
<keyword evidence="2" id="KW-1185">Reference proteome</keyword>
<dbReference type="SUPFAM" id="SSF52799">
    <property type="entry name" value="(Phosphotyrosine protein) phosphatases II"/>
    <property type="match status" value="1"/>
</dbReference>
<dbReference type="InterPro" id="IPR000242">
    <property type="entry name" value="PTP_cat"/>
</dbReference>
<dbReference type="Proteomes" id="UP000036681">
    <property type="component" value="Unplaced"/>
</dbReference>
<dbReference type="PANTHER" id="PTHR45706">
    <property type="entry name" value="TYROSINE-PROTEIN PHOSPHATASE"/>
    <property type="match status" value="1"/>
</dbReference>
<dbReference type="Pfam" id="PF00102">
    <property type="entry name" value="Y_phosphatase"/>
    <property type="match status" value="1"/>
</dbReference>
<reference evidence="3" key="1">
    <citation type="submission" date="2017-02" db="UniProtKB">
        <authorList>
            <consortium name="WormBaseParasite"/>
        </authorList>
    </citation>
    <scope>IDENTIFICATION</scope>
</reference>
<dbReference type="GO" id="GO:0004725">
    <property type="term" value="F:protein tyrosine phosphatase activity"/>
    <property type="evidence" value="ECO:0007669"/>
    <property type="project" value="InterPro"/>
</dbReference>
<dbReference type="AlphaFoldDB" id="A0A0M3IH07"/>
<protein>
    <submittedName>
        <fullName evidence="3">Tyrosine-protein phosphatase domain-containing protein</fullName>
    </submittedName>
</protein>